<evidence type="ECO:0000313" key="8">
    <source>
        <dbReference type="Proteomes" id="UP000017081"/>
    </source>
</evidence>
<evidence type="ECO:0000259" key="5">
    <source>
        <dbReference type="Pfam" id="PF03668"/>
    </source>
</evidence>
<dbReference type="STRING" id="1319815.HMPREF0202_00630"/>
<dbReference type="Pfam" id="PF03668">
    <property type="entry name" value="RapZ-like_N"/>
    <property type="match status" value="1"/>
</dbReference>
<proteinExistence type="inferred from homology"/>
<feature type="binding site" evidence="4">
    <location>
        <begin position="61"/>
        <end position="64"/>
    </location>
    <ligand>
        <name>GTP</name>
        <dbReference type="ChEBI" id="CHEBI:37565"/>
    </ligand>
</feature>
<name>U7VF69_9FUSO</name>
<dbReference type="EMBL" id="AXZF01000021">
    <property type="protein sequence ID" value="ERT69478.1"/>
    <property type="molecule type" value="Genomic_DNA"/>
</dbReference>
<evidence type="ECO:0000256" key="4">
    <source>
        <dbReference type="HAMAP-Rule" id="MF_00636"/>
    </source>
</evidence>
<keyword evidence="2 4" id="KW-0067">ATP-binding</keyword>
<keyword evidence="1 4" id="KW-0547">Nucleotide-binding</keyword>
<dbReference type="NCBIfam" id="NF003828">
    <property type="entry name" value="PRK05416.1"/>
    <property type="match status" value="1"/>
</dbReference>
<dbReference type="SUPFAM" id="SSF52540">
    <property type="entry name" value="P-loop containing nucleoside triphosphate hydrolases"/>
    <property type="match status" value="1"/>
</dbReference>
<gene>
    <name evidence="7" type="ORF">HMPREF0202_00630</name>
</gene>
<dbReference type="PANTHER" id="PTHR30448:SF0">
    <property type="entry name" value="RNASE ADAPTER PROTEIN RAPZ"/>
    <property type="match status" value="1"/>
</dbReference>
<evidence type="ECO:0000256" key="3">
    <source>
        <dbReference type="ARBA" id="ARBA00023134"/>
    </source>
</evidence>
<feature type="binding site" evidence="4">
    <location>
        <begin position="8"/>
        <end position="15"/>
    </location>
    <ligand>
        <name>ATP</name>
        <dbReference type="ChEBI" id="CHEBI:30616"/>
    </ligand>
</feature>
<accession>U7VF69</accession>
<dbReference type="GO" id="GO:0005524">
    <property type="term" value="F:ATP binding"/>
    <property type="evidence" value="ECO:0007669"/>
    <property type="project" value="UniProtKB-UniRule"/>
</dbReference>
<dbReference type="InterPro" id="IPR027417">
    <property type="entry name" value="P-loop_NTPase"/>
</dbReference>
<dbReference type="Gene3D" id="3.40.50.300">
    <property type="entry name" value="P-loop containing nucleotide triphosphate hydrolases"/>
    <property type="match status" value="1"/>
</dbReference>
<sequence length="289" mass="33207">MELIILTGLSGSGKSTGLKTLEDLGFFTMDNIPFRFAGVILKDLKNSTKDNGVKRIALGLDIRTIINENDFNTFFNEIDNLNIDYKIIFLEASTQSILNRYNLTRRKHPLTKETLLQSIEDEIFLMEDIKDKANLIIDTSFLSAKELSRKIELAVASFSKNILLNIHLQSFGFKHGVPIDADMIFDVRTLPNPYYLEELREKTGLNDEVYDYVMSFETSRILYDKILDLITFLIPGYIKDEKRHLTIGIGCSGGKHRSVSFVRKLEKDLKNISEVNIFSIHRENERGNW</sequence>
<dbReference type="PATRIC" id="fig|1319815.3.peg.603"/>
<evidence type="ECO:0000256" key="1">
    <source>
        <dbReference type="ARBA" id="ARBA00022741"/>
    </source>
</evidence>
<reference evidence="7 8" key="1">
    <citation type="submission" date="2013-08" db="EMBL/GenBank/DDBJ databases">
        <authorList>
            <person name="Weinstock G."/>
            <person name="Sodergren E."/>
            <person name="Wylie T."/>
            <person name="Fulton L."/>
            <person name="Fulton R."/>
            <person name="Fronick C."/>
            <person name="O'Laughlin M."/>
            <person name="Godfrey J."/>
            <person name="Miner T."/>
            <person name="Herter B."/>
            <person name="Appelbaum E."/>
            <person name="Cordes M."/>
            <person name="Lek S."/>
            <person name="Wollam A."/>
            <person name="Pepin K.H."/>
            <person name="Palsikar V.B."/>
            <person name="Mitreva M."/>
            <person name="Wilson R.K."/>
        </authorList>
    </citation>
    <scope>NUCLEOTIDE SEQUENCE [LARGE SCALE GENOMIC DNA]</scope>
    <source>
        <strain evidence="7 8">ATCC BAA-474</strain>
    </source>
</reference>
<dbReference type="Pfam" id="PF22740">
    <property type="entry name" value="PapZ_C"/>
    <property type="match status" value="1"/>
</dbReference>
<keyword evidence="3 4" id="KW-0342">GTP-binding</keyword>
<comment type="caution">
    <text evidence="7">The sequence shown here is derived from an EMBL/GenBank/DDBJ whole genome shotgun (WGS) entry which is preliminary data.</text>
</comment>
<keyword evidence="8" id="KW-1185">Reference proteome</keyword>
<feature type="domain" description="RapZ C-terminal" evidence="6">
    <location>
        <begin position="165"/>
        <end position="283"/>
    </location>
</feature>
<dbReference type="InterPro" id="IPR053930">
    <property type="entry name" value="RapZ-like_N"/>
</dbReference>
<evidence type="ECO:0000313" key="7">
    <source>
        <dbReference type="EMBL" id="ERT69478.1"/>
    </source>
</evidence>
<feature type="domain" description="RapZ-like N-terminal" evidence="5">
    <location>
        <begin position="1"/>
        <end position="155"/>
    </location>
</feature>
<dbReference type="PANTHER" id="PTHR30448">
    <property type="entry name" value="RNASE ADAPTER PROTEIN RAPZ"/>
    <property type="match status" value="1"/>
</dbReference>
<organism evidence="7 8">
    <name type="scientific">Cetobacterium somerae ATCC BAA-474</name>
    <dbReference type="NCBI Taxonomy" id="1319815"/>
    <lineage>
        <taxon>Bacteria</taxon>
        <taxon>Fusobacteriati</taxon>
        <taxon>Fusobacteriota</taxon>
        <taxon>Fusobacteriia</taxon>
        <taxon>Fusobacteriales</taxon>
        <taxon>Fusobacteriaceae</taxon>
        <taxon>Cetobacterium</taxon>
    </lineage>
</organism>
<dbReference type="HOGENOM" id="CLU_059558_0_0_0"/>
<protein>
    <submittedName>
        <fullName evidence="7">Uncharacterized protein</fullName>
    </submittedName>
</protein>
<dbReference type="GO" id="GO:0005525">
    <property type="term" value="F:GTP binding"/>
    <property type="evidence" value="ECO:0007669"/>
    <property type="project" value="UniProtKB-UniRule"/>
</dbReference>
<dbReference type="HAMAP" id="MF_00636">
    <property type="entry name" value="RapZ_like"/>
    <property type="match status" value="1"/>
</dbReference>
<dbReference type="InterPro" id="IPR005337">
    <property type="entry name" value="RapZ-like"/>
</dbReference>
<evidence type="ECO:0000259" key="6">
    <source>
        <dbReference type="Pfam" id="PF22740"/>
    </source>
</evidence>
<dbReference type="AlphaFoldDB" id="U7VF69"/>
<dbReference type="eggNOG" id="COG1660">
    <property type="taxonomic scope" value="Bacteria"/>
</dbReference>
<dbReference type="Proteomes" id="UP000017081">
    <property type="component" value="Unassembled WGS sequence"/>
</dbReference>
<dbReference type="PIRSF" id="PIRSF005052">
    <property type="entry name" value="P-loopkin"/>
    <property type="match status" value="1"/>
</dbReference>
<dbReference type="InterPro" id="IPR053931">
    <property type="entry name" value="RapZ_C"/>
</dbReference>
<dbReference type="RefSeq" id="WP_023050176.1">
    <property type="nucleotide sequence ID" value="NZ_CP173065.2"/>
</dbReference>
<evidence type="ECO:0000256" key="2">
    <source>
        <dbReference type="ARBA" id="ARBA00022840"/>
    </source>
</evidence>